<proteinExistence type="predicted"/>
<dbReference type="EMBL" id="JH817025">
    <property type="protein sequence ID" value="EKC27458.1"/>
    <property type="molecule type" value="Genomic_DNA"/>
</dbReference>
<sequence>MKPEVSQHNSTTGNRRDIFDFDCNFASVTKVFNTYPAKNKDPKCRYRVHLPEAPWHTAYDVCSRDNMTLTKVSTPIEIHFIDIVIYEALPILKSDTIEVWTGGFLQTINNRSMTLDCQVLDPQLTIKGTENVSSDVLCLYYHFAEKAVRADPKDCLIMTNMSFLGNITLYRWLFEPLDQCKQLCLNSTSCYGIINESNKRCTTFRYDAESKNNLNTEDWENMQIMHKSFFIPHNTIYTPYPVSAPKPFNGWCQEITTTVIEEKIKNMQKNLTVNKKVTSRYVRTLTSSPDKRRSAQNVGVVGVSIIATVVGVVVLSDCVNVIKALQNKHRGAKVGCG</sequence>
<name>K1Q0L9_MAGGI</name>
<evidence type="ECO:0000313" key="1">
    <source>
        <dbReference type="EMBL" id="EKC27458.1"/>
    </source>
</evidence>
<dbReference type="HOGENOM" id="CLU_824518_0_0_1"/>
<dbReference type="SUPFAM" id="SSF56436">
    <property type="entry name" value="C-type lectin-like"/>
    <property type="match status" value="1"/>
</dbReference>
<accession>K1Q0L9</accession>
<protein>
    <submittedName>
        <fullName evidence="1">Uncharacterized protein</fullName>
    </submittedName>
</protein>
<dbReference type="AlphaFoldDB" id="K1Q0L9"/>
<reference evidence="1" key="1">
    <citation type="journal article" date="2012" name="Nature">
        <title>The oyster genome reveals stress adaptation and complexity of shell formation.</title>
        <authorList>
            <person name="Zhang G."/>
            <person name="Fang X."/>
            <person name="Guo X."/>
            <person name="Li L."/>
            <person name="Luo R."/>
            <person name="Xu F."/>
            <person name="Yang P."/>
            <person name="Zhang L."/>
            <person name="Wang X."/>
            <person name="Qi H."/>
            <person name="Xiong Z."/>
            <person name="Que H."/>
            <person name="Xie Y."/>
            <person name="Holland P.W."/>
            <person name="Paps J."/>
            <person name="Zhu Y."/>
            <person name="Wu F."/>
            <person name="Chen Y."/>
            <person name="Wang J."/>
            <person name="Peng C."/>
            <person name="Meng J."/>
            <person name="Yang L."/>
            <person name="Liu J."/>
            <person name="Wen B."/>
            <person name="Zhang N."/>
            <person name="Huang Z."/>
            <person name="Zhu Q."/>
            <person name="Feng Y."/>
            <person name="Mount A."/>
            <person name="Hedgecock D."/>
            <person name="Xu Z."/>
            <person name="Liu Y."/>
            <person name="Domazet-Loso T."/>
            <person name="Du Y."/>
            <person name="Sun X."/>
            <person name="Zhang S."/>
            <person name="Liu B."/>
            <person name="Cheng P."/>
            <person name="Jiang X."/>
            <person name="Li J."/>
            <person name="Fan D."/>
            <person name="Wang W."/>
            <person name="Fu W."/>
            <person name="Wang T."/>
            <person name="Wang B."/>
            <person name="Zhang J."/>
            <person name="Peng Z."/>
            <person name="Li Y."/>
            <person name="Li N."/>
            <person name="Wang J."/>
            <person name="Chen M."/>
            <person name="He Y."/>
            <person name="Tan F."/>
            <person name="Song X."/>
            <person name="Zheng Q."/>
            <person name="Huang R."/>
            <person name="Yang H."/>
            <person name="Du X."/>
            <person name="Chen L."/>
            <person name="Yang M."/>
            <person name="Gaffney P.M."/>
            <person name="Wang S."/>
            <person name="Luo L."/>
            <person name="She Z."/>
            <person name="Ming Y."/>
            <person name="Huang W."/>
            <person name="Zhang S."/>
            <person name="Huang B."/>
            <person name="Zhang Y."/>
            <person name="Qu T."/>
            <person name="Ni P."/>
            <person name="Miao G."/>
            <person name="Wang J."/>
            <person name="Wang Q."/>
            <person name="Steinberg C.E."/>
            <person name="Wang H."/>
            <person name="Li N."/>
            <person name="Qian L."/>
            <person name="Zhang G."/>
            <person name="Li Y."/>
            <person name="Yang H."/>
            <person name="Liu X."/>
            <person name="Wang J."/>
            <person name="Yin Y."/>
            <person name="Wang J."/>
        </authorList>
    </citation>
    <scope>NUCLEOTIDE SEQUENCE [LARGE SCALE GENOMIC DNA]</scope>
    <source>
        <strain evidence="1">05x7-T-G4-1.051#20</strain>
    </source>
</reference>
<organism evidence="1">
    <name type="scientific">Magallana gigas</name>
    <name type="common">Pacific oyster</name>
    <name type="synonym">Crassostrea gigas</name>
    <dbReference type="NCBI Taxonomy" id="29159"/>
    <lineage>
        <taxon>Eukaryota</taxon>
        <taxon>Metazoa</taxon>
        <taxon>Spiralia</taxon>
        <taxon>Lophotrochozoa</taxon>
        <taxon>Mollusca</taxon>
        <taxon>Bivalvia</taxon>
        <taxon>Autobranchia</taxon>
        <taxon>Pteriomorphia</taxon>
        <taxon>Ostreida</taxon>
        <taxon>Ostreoidea</taxon>
        <taxon>Ostreidae</taxon>
        <taxon>Magallana</taxon>
    </lineage>
</organism>
<dbReference type="InterPro" id="IPR016187">
    <property type="entry name" value="CTDL_fold"/>
</dbReference>
<gene>
    <name evidence="1" type="ORF">CGI_10025450</name>
</gene>
<dbReference type="InParanoid" id="K1Q0L9"/>